<dbReference type="InParanoid" id="A0A194X6V8"/>
<dbReference type="Proteomes" id="UP000070700">
    <property type="component" value="Unassembled WGS sequence"/>
</dbReference>
<dbReference type="GeneID" id="28832434"/>
<sequence>MKLKTLFLAGLSCSPGASILPPCEYWQVEPPLNYSDVLYAGWNQIPVEKEVLIYNGSLIGRTYAHHPQLLAVGETVYLVHSSAVIDEDSMGMELWGAMSHDGGYTWTPSHSLLPPALLPNQTNVANFSYWCNEAIWQRAIGGLAVLEVDSEIWGVGETTDFFCWGDIGSGTRGAGRIARQLSSVDGMPIGDPCWLNQNNWTYIELYNETVYGTKYGMKFCDKAADMNAQLVEPTKVPAWSAWLYNDEFYAANNWSSLQEVTHAVWIEQSDGPGYWQRFWRDISPTNNSMRVWWEITFDKEGKSWYPVIEEEYGNKVGQFFNVPDETNI</sequence>
<keyword evidence="3" id="KW-1185">Reference proteome</keyword>
<reference evidence="2 3" key="1">
    <citation type="submission" date="2015-10" db="EMBL/GenBank/DDBJ databases">
        <title>Full genome of DAOMC 229536 Phialocephala scopiformis, a fungal endophyte of spruce producing the potent anti-insectan compound rugulosin.</title>
        <authorList>
            <consortium name="DOE Joint Genome Institute"/>
            <person name="Walker A.K."/>
            <person name="Frasz S.L."/>
            <person name="Seifert K.A."/>
            <person name="Miller J.D."/>
            <person name="Mondo S.J."/>
            <person name="Labutti K."/>
            <person name="Lipzen A."/>
            <person name="Dockter R."/>
            <person name="Kennedy M."/>
            <person name="Grigoriev I.V."/>
            <person name="Spatafora J.W."/>
        </authorList>
    </citation>
    <scope>NUCLEOTIDE SEQUENCE [LARGE SCALE GENOMIC DNA]</scope>
    <source>
        <strain evidence="2 3">CBS 120377</strain>
    </source>
</reference>
<protein>
    <submittedName>
        <fullName evidence="2">Uncharacterized protein</fullName>
    </submittedName>
</protein>
<name>A0A194X6V8_MOLSC</name>
<dbReference type="KEGG" id="psco:LY89DRAFT_783667"/>
<evidence type="ECO:0000313" key="2">
    <source>
        <dbReference type="EMBL" id="KUJ15537.1"/>
    </source>
</evidence>
<dbReference type="EMBL" id="KQ947418">
    <property type="protein sequence ID" value="KUJ15537.1"/>
    <property type="molecule type" value="Genomic_DNA"/>
</dbReference>
<dbReference type="RefSeq" id="XP_018069892.1">
    <property type="nucleotide sequence ID" value="XM_018222708.1"/>
</dbReference>
<proteinExistence type="predicted"/>
<feature type="signal peptide" evidence="1">
    <location>
        <begin position="1"/>
        <end position="19"/>
    </location>
</feature>
<dbReference type="STRING" id="149040.A0A194X6V8"/>
<feature type="chain" id="PRO_5008267903" evidence="1">
    <location>
        <begin position="20"/>
        <end position="328"/>
    </location>
</feature>
<evidence type="ECO:0000256" key="1">
    <source>
        <dbReference type="SAM" id="SignalP"/>
    </source>
</evidence>
<organism evidence="2 3">
    <name type="scientific">Mollisia scopiformis</name>
    <name type="common">Conifer needle endophyte fungus</name>
    <name type="synonym">Phialocephala scopiformis</name>
    <dbReference type="NCBI Taxonomy" id="149040"/>
    <lineage>
        <taxon>Eukaryota</taxon>
        <taxon>Fungi</taxon>
        <taxon>Dikarya</taxon>
        <taxon>Ascomycota</taxon>
        <taxon>Pezizomycotina</taxon>
        <taxon>Leotiomycetes</taxon>
        <taxon>Helotiales</taxon>
        <taxon>Mollisiaceae</taxon>
        <taxon>Mollisia</taxon>
    </lineage>
</organism>
<dbReference type="AlphaFoldDB" id="A0A194X6V8"/>
<accession>A0A194X6V8</accession>
<evidence type="ECO:0000313" key="3">
    <source>
        <dbReference type="Proteomes" id="UP000070700"/>
    </source>
</evidence>
<dbReference type="OrthoDB" id="3701586at2759"/>
<keyword evidence="1" id="KW-0732">Signal</keyword>
<gene>
    <name evidence="2" type="ORF">LY89DRAFT_783667</name>
</gene>